<dbReference type="Gene3D" id="3.30.910.10">
    <property type="entry name" value="DinI-like"/>
    <property type="match status" value="1"/>
</dbReference>
<dbReference type="GO" id="GO:0009432">
    <property type="term" value="P:SOS response"/>
    <property type="evidence" value="ECO:0007669"/>
    <property type="project" value="TreeGrafter"/>
</dbReference>
<dbReference type="Pfam" id="PF06183">
    <property type="entry name" value="DinI"/>
    <property type="match status" value="1"/>
</dbReference>
<protein>
    <submittedName>
        <fullName evidence="1">Prophage protein</fullName>
    </submittedName>
</protein>
<sequence length="160" mass="18271">MILYVYTVSRIGGYVDRELSEHVMIERVEMIARLTAEGTCKERDREIALNLIAEIARGNLMKNNSFSVVFSATPAKERLKRGGEVRVNITLDKDQKIGQPVIDAFQCELTRRIQSVFPSTRVTVRKGSMTGVELMGFDKDSDREALDSILQEVWEDESWR</sequence>
<dbReference type="HOGENOM" id="CLU_139795_0_0_6"/>
<dbReference type="KEGG" id="kpn:KPN_04886"/>
<organism evidence="1 2">
    <name type="scientific">Klebsiella pneumoniae subsp. pneumoniae (strain ATCC 700721 / MGH 78578)</name>
    <dbReference type="NCBI Taxonomy" id="272620"/>
    <lineage>
        <taxon>Bacteria</taxon>
        <taxon>Pseudomonadati</taxon>
        <taxon>Pseudomonadota</taxon>
        <taxon>Gammaproteobacteria</taxon>
        <taxon>Enterobacterales</taxon>
        <taxon>Enterobacteriaceae</taxon>
        <taxon>Klebsiella/Raoultella group</taxon>
        <taxon>Klebsiella</taxon>
        <taxon>Klebsiella pneumoniae complex</taxon>
    </lineage>
</organism>
<dbReference type="EMBL" id="CP000647">
    <property type="protein sequence ID" value="ABR80229.1"/>
    <property type="molecule type" value="Genomic_DNA"/>
</dbReference>
<dbReference type="SUPFAM" id="SSF54857">
    <property type="entry name" value="DNA damage-inducible protein DinI"/>
    <property type="match status" value="1"/>
</dbReference>
<accession>A6TE79</accession>
<dbReference type="PANTHER" id="PTHR36572">
    <property type="entry name" value="DNA DAMAGE-INDUCIBLE PROTEIN I-RELATED"/>
    <property type="match status" value="1"/>
</dbReference>
<evidence type="ECO:0000313" key="2">
    <source>
        <dbReference type="Proteomes" id="UP000000265"/>
    </source>
</evidence>
<dbReference type="EnsemblBacteria" id="ABR80229">
    <property type="protein sequence ID" value="ABR80229"/>
    <property type="gene ID" value="KPN_04886"/>
</dbReference>
<name>A6TE79_KLEP7</name>
<dbReference type="PANTHER" id="PTHR36572:SF2">
    <property type="entry name" value="DNA DAMAGE-INDUCIBLE PROTEIN I"/>
    <property type="match status" value="1"/>
</dbReference>
<evidence type="ECO:0000313" key="1">
    <source>
        <dbReference type="EMBL" id="ABR80229.1"/>
    </source>
</evidence>
<reference evidence="1 2" key="1">
    <citation type="journal article" date="2001" name="Nature">
        <title>Complete genome sequence of Salmonella enterica serovar Typhimurium LT2.</title>
        <authorList>
            <person name="McClelland M."/>
            <person name="Sanderson K.E."/>
            <person name="Spieth J."/>
            <person name="Clifton S.W."/>
            <person name="Latreille P."/>
            <person name="Courtney L."/>
            <person name="Porwollik S."/>
            <person name="Ali J."/>
            <person name="Dante M."/>
            <person name="Du F."/>
            <person name="Hou S."/>
            <person name="Layman D."/>
            <person name="Leonard S."/>
            <person name="Nguyen C."/>
            <person name="Scott K."/>
            <person name="Holmes A."/>
            <person name="Grewal N."/>
            <person name="Mulvaney E."/>
            <person name="Ryan E."/>
            <person name="Sun H."/>
            <person name="Florea L."/>
            <person name="Miller W."/>
            <person name="Stoneking T."/>
            <person name="Nhan M."/>
            <person name="Waterston R."/>
            <person name="Wilson R.K."/>
        </authorList>
    </citation>
    <scope>NUCLEOTIDE SEQUENCE [LARGE SCALE GENOMIC DNA]</scope>
    <source>
        <strain evidence="2">ATCC 700721 / MGH 78578</strain>
    </source>
</reference>
<dbReference type="AlphaFoldDB" id="A6TE79"/>
<dbReference type="InterPro" id="IPR010391">
    <property type="entry name" value="DNA_damage-inducible_DinI-like"/>
</dbReference>
<proteinExistence type="predicted"/>
<gene>
    <name evidence="1" type="ORF">KPN_04886</name>
</gene>
<dbReference type="PaxDb" id="272620-KPN_04886"/>
<dbReference type="Proteomes" id="UP000000265">
    <property type="component" value="Chromosome"/>
</dbReference>
<reference evidence="1 2" key="2">
    <citation type="submission" date="2006-09" db="EMBL/GenBank/DDBJ databases">
        <authorList>
            <consortium name="The Klebsiella pneumonia Genome Sequencing Project"/>
            <person name="McClelland M."/>
            <person name="Sanderson E.K."/>
            <person name="Spieth J."/>
            <person name="Clifton W.S."/>
            <person name="Latreille P."/>
            <person name="Sabo A."/>
            <person name="Pepin K."/>
            <person name="Bhonagiri V."/>
            <person name="Porwollik S."/>
            <person name="Ali J."/>
            <person name="Wilson R.K."/>
        </authorList>
    </citation>
    <scope>NUCLEOTIDE SEQUENCE [LARGE SCALE GENOMIC DNA]</scope>
    <source>
        <strain evidence="2">ATCC 700721 / MGH 78578</strain>
    </source>
</reference>
<dbReference type="InterPro" id="IPR036687">
    <property type="entry name" value="DinI-like_sf"/>
</dbReference>
<dbReference type="STRING" id="272620.KPN_04886"/>